<dbReference type="InParanoid" id="A0A1V8T4I4"/>
<dbReference type="Gene3D" id="3.20.20.370">
    <property type="entry name" value="Glycoside hydrolase/deacetylase"/>
    <property type="match status" value="1"/>
</dbReference>
<evidence type="ECO:0000259" key="19">
    <source>
        <dbReference type="PROSITE" id="PS51695"/>
    </source>
</evidence>
<evidence type="ECO:0000256" key="16">
    <source>
        <dbReference type="SAM" id="Coils"/>
    </source>
</evidence>
<keyword evidence="12" id="KW-0843">Virulence</keyword>
<dbReference type="STRING" id="1507870.A0A1V8T4I4"/>
<dbReference type="CDD" id="cd04056">
    <property type="entry name" value="Peptidases_S53"/>
    <property type="match status" value="1"/>
</dbReference>
<feature type="region of interest" description="Disordered" evidence="17">
    <location>
        <begin position="1601"/>
        <end position="1634"/>
    </location>
</feature>
<dbReference type="InterPro" id="IPR029058">
    <property type="entry name" value="AB_hydrolase_fold"/>
</dbReference>
<dbReference type="FunFam" id="3.40.50.200:FF:000015">
    <property type="entry name" value="Tripeptidyl peptidase A"/>
    <property type="match status" value="1"/>
</dbReference>
<dbReference type="GO" id="GO:0004252">
    <property type="term" value="F:serine-type endopeptidase activity"/>
    <property type="evidence" value="ECO:0007669"/>
    <property type="project" value="UniProtKB-UniRule"/>
</dbReference>
<dbReference type="InterPro" id="IPR002018">
    <property type="entry name" value="CarbesteraseB"/>
</dbReference>
<keyword evidence="14" id="KW-0325">Glycoprotein</keyword>
<protein>
    <recommendedName>
        <fullName evidence="4">tripeptidyl-peptidase II</fullName>
        <ecNumber evidence="4">3.4.14.10</ecNumber>
    </recommendedName>
</protein>
<dbReference type="Gene3D" id="3.40.50.1820">
    <property type="entry name" value="alpha/beta hydrolase"/>
    <property type="match status" value="1"/>
</dbReference>
<evidence type="ECO:0000256" key="18">
    <source>
        <dbReference type="SAM" id="SignalP"/>
    </source>
</evidence>
<evidence type="ECO:0000256" key="12">
    <source>
        <dbReference type="ARBA" id="ARBA00023026"/>
    </source>
</evidence>
<feature type="binding site" evidence="15">
    <location>
        <position position="972"/>
    </location>
    <ligand>
        <name>Ca(2+)</name>
        <dbReference type="ChEBI" id="CHEBI:29108"/>
    </ligand>
</feature>
<keyword evidence="11 15" id="KW-0106">Calcium</keyword>
<accession>A0A1V8T4I4</accession>
<dbReference type="InterPro" id="IPR050819">
    <property type="entry name" value="Tripeptidyl-peptidase_I"/>
</dbReference>
<proteinExistence type="predicted"/>
<dbReference type="InterPro" id="IPR030400">
    <property type="entry name" value="Sedolisin_dom"/>
</dbReference>
<feature type="binding site" evidence="15">
    <location>
        <position position="973"/>
    </location>
    <ligand>
        <name>Ca(2+)</name>
        <dbReference type="ChEBI" id="CHEBI:29108"/>
    </ligand>
</feature>
<feature type="region of interest" description="Disordered" evidence="17">
    <location>
        <begin position="545"/>
        <end position="564"/>
    </location>
</feature>
<feature type="active site" description="Charge relay system" evidence="15">
    <location>
        <position position="931"/>
    </location>
</feature>
<dbReference type="InterPro" id="IPR015366">
    <property type="entry name" value="S53_propep"/>
</dbReference>
<keyword evidence="10 15" id="KW-0720">Serine protease</keyword>
<dbReference type="PROSITE" id="PS51257">
    <property type="entry name" value="PROKAR_LIPOPROTEIN"/>
    <property type="match status" value="1"/>
</dbReference>
<keyword evidence="21" id="KW-1185">Reference proteome</keyword>
<dbReference type="GO" id="GO:0006508">
    <property type="term" value="P:proteolysis"/>
    <property type="evidence" value="ECO:0007669"/>
    <property type="project" value="UniProtKB-KW"/>
</dbReference>
<evidence type="ECO:0000256" key="11">
    <source>
        <dbReference type="ARBA" id="ARBA00022837"/>
    </source>
</evidence>
<dbReference type="PANTHER" id="PTHR14218">
    <property type="entry name" value="PROTEASE S8 TRIPEPTIDYL PEPTIDASE I CLN2"/>
    <property type="match status" value="1"/>
</dbReference>
<feature type="chain" id="PRO_5012799799" description="tripeptidyl-peptidase II" evidence="18">
    <location>
        <begin position="17"/>
        <end position="2550"/>
    </location>
</feature>
<dbReference type="CDD" id="cd11377">
    <property type="entry name" value="Pro-peptidase_S53"/>
    <property type="match status" value="1"/>
</dbReference>
<feature type="signal peptide" evidence="18">
    <location>
        <begin position="1"/>
        <end position="16"/>
    </location>
</feature>
<feature type="coiled-coil region" evidence="16">
    <location>
        <begin position="1103"/>
        <end position="1130"/>
    </location>
</feature>
<dbReference type="InterPro" id="IPR036852">
    <property type="entry name" value="Peptidase_S8/S53_dom_sf"/>
</dbReference>
<evidence type="ECO:0000256" key="8">
    <source>
        <dbReference type="ARBA" id="ARBA00022729"/>
    </source>
</evidence>
<dbReference type="Gene3D" id="3.40.50.200">
    <property type="entry name" value="Peptidase S8/S53 domain"/>
    <property type="match status" value="1"/>
</dbReference>
<dbReference type="Pfam" id="PF00135">
    <property type="entry name" value="COesterase"/>
    <property type="match status" value="1"/>
</dbReference>
<dbReference type="SUPFAM" id="SSF52743">
    <property type="entry name" value="Subtilisin-like"/>
    <property type="match status" value="1"/>
</dbReference>
<feature type="non-terminal residue" evidence="20">
    <location>
        <position position="2550"/>
    </location>
</feature>
<dbReference type="GO" id="GO:0046872">
    <property type="term" value="F:metal ion binding"/>
    <property type="evidence" value="ECO:0007669"/>
    <property type="project" value="UniProtKB-UniRule"/>
</dbReference>
<keyword evidence="16" id="KW-0175">Coiled coil</keyword>
<feature type="compositionally biased region" description="Polar residues" evidence="17">
    <location>
        <begin position="1715"/>
        <end position="1736"/>
    </location>
</feature>
<dbReference type="EMBL" id="NAJO01000017">
    <property type="protein sequence ID" value="OQO06082.1"/>
    <property type="molecule type" value="Genomic_DNA"/>
</dbReference>
<evidence type="ECO:0000256" key="6">
    <source>
        <dbReference type="ARBA" id="ARBA00022670"/>
    </source>
</evidence>
<evidence type="ECO:0000256" key="3">
    <source>
        <dbReference type="ARBA" id="ARBA00004239"/>
    </source>
</evidence>
<feature type="binding site" evidence="15">
    <location>
        <position position="991"/>
    </location>
    <ligand>
        <name>Ca(2+)</name>
        <dbReference type="ChEBI" id="CHEBI:29108"/>
    </ligand>
</feature>
<feature type="region of interest" description="Disordered" evidence="17">
    <location>
        <begin position="1976"/>
        <end position="2031"/>
    </location>
</feature>
<dbReference type="EC" id="3.4.14.10" evidence="4"/>
<dbReference type="SUPFAM" id="SSF53474">
    <property type="entry name" value="alpha/beta-Hydrolases"/>
    <property type="match status" value="1"/>
</dbReference>
<feature type="region of interest" description="Disordered" evidence="17">
    <location>
        <begin position="1052"/>
        <end position="1094"/>
    </location>
</feature>
<evidence type="ECO:0000313" key="21">
    <source>
        <dbReference type="Proteomes" id="UP000192596"/>
    </source>
</evidence>
<keyword evidence="6 15" id="KW-0645">Protease</keyword>
<keyword evidence="9 15" id="KW-0378">Hydrolase</keyword>
<feature type="compositionally biased region" description="Basic residues" evidence="17">
    <location>
        <begin position="1988"/>
        <end position="2008"/>
    </location>
</feature>
<keyword evidence="13" id="KW-0865">Zymogen</keyword>
<dbReference type="SMART" id="SM00944">
    <property type="entry name" value="Pro-kuma_activ"/>
    <property type="match status" value="1"/>
</dbReference>
<evidence type="ECO:0000256" key="13">
    <source>
        <dbReference type="ARBA" id="ARBA00023145"/>
    </source>
</evidence>
<evidence type="ECO:0000256" key="15">
    <source>
        <dbReference type="PROSITE-ProRule" id="PRU01032"/>
    </source>
</evidence>
<comment type="caution">
    <text evidence="20">The sequence shown here is derived from an EMBL/GenBank/DDBJ whole genome shotgun (WGS) entry which is preliminary data.</text>
</comment>
<evidence type="ECO:0000256" key="17">
    <source>
        <dbReference type="SAM" id="MobiDB-lite"/>
    </source>
</evidence>
<dbReference type="OrthoDB" id="408631at2759"/>
<feature type="compositionally biased region" description="Acidic residues" evidence="17">
    <location>
        <begin position="1653"/>
        <end position="1666"/>
    </location>
</feature>
<feature type="active site" description="Charge relay system" evidence="15">
    <location>
        <position position="671"/>
    </location>
</feature>
<organism evidence="20 21">
    <name type="scientific">Cryoendolithus antarcticus</name>
    <dbReference type="NCBI Taxonomy" id="1507870"/>
    <lineage>
        <taxon>Eukaryota</taxon>
        <taxon>Fungi</taxon>
        <taxon>Dikarya</taxon>
        <taxon>Ascomycota</taxon>
        <taxon>Pezizomycotina</taxon>
        <taxon>Dothideomycetes</taxon>
        <taxon>Dothideomycetidae</taxon>
        <taxon>Cladosporiales</taxon>
        <taxon>Cladosporiaceae</taxon>
        <taxon>Cryoendolithus</taxon>
    </lineage>
</organism>
<evidence type="ECO:0000256" key="2">
    <source>
        <dbReference type="ARBA" id="ARBA00002451"/>
    </source>
</evidence>
<keyword evidence="5" id="KW-0964">Secreted</keyword>
<feature type="binding site" evidence="15">
    <location>
        <position position="993"/>
    </location>
    <ligand>
        <name>Ca(2+)</name>
        <dbReference type="ChEBI" id="CHEBI:29108"/>
    </ligand>
</feature>
<evidence type="ECO:0000256" key="10">
    <source>
        <dbReference type="ARBA" id="ARBA00022825"/>
    </source>
</evidence>
<keyword evidence="8 18" id="KW-0732">Signal</keyword>
<comment type="function">
    <text evidence="2">Secreted tripeptidyl-peptidase which degrades proteins at acidic pHs and is involved in virulence.</text>
</comment>
<gene>
    <name evidence="20" type="ORF">B0A48_08670</name>
</gene>
<comment type="subcellular location">
    <subcellularLocation>
        <location evidence="3">Secreted</location>
        <location evidence="3">Extracellular space</location>
    </subcellularLocation>
</comment>
<evidence type="ECO:0000313" key="20">
    <source>
        <dbReference type="EMBL" id="OQO06082.1"/>
    </source>
</evidence>
<evidence type="ECO:0000256" key="5">
    <source>
        <dbReference type="ARBA" id="ARBA00022525"/>
    </source>
</evidence>
<dbReference type="SUPFAM" id="SSF54897">
    <property type="entry name" value="Protease propeptides/inhibitors"/>
    <property type="match status" value="1"/>
</dbReference>
<dbReference type="PROSITE" id="PS51695">
    <property type="entry name" value="SEDOLISIN"/>
    <property type="match status" value="1"/>
</dbReference>
<keyword evidence="7 15" id="KW-0479">Metal-binding</keyword>
<evidence type="ECO:0000256" key="1">
    <source>
        <dbReference type="ARBA" id="ARBA00001910"/>
    </source>
</evidence>
<dbReference type="PANTHER" id="PTHR14218:SF19">
    <property type="entry name" value="SERINE PROTEASE AORO, PUTATIVE (AFU_ORTHOLOGUE AFUA_6G10250)-RELATED"/>
    <property type="match status" value="1"/>
</dbReference>
<feature type="compositionally biased region" description="Polar residues" evidence="17">
    <location>
        <begin position="1077"/>
        <end position="1088"/>
    </location>
</feature>
<evidence type="ECO:0000256" key="14">
    <source>
        <dbReference type="ARBA" id="ARBA00023180"/>
    </source>
</evidence>
<dbReference type="GO" id="GO:0008240">
    <property type="term" value="F:tripeptidyl-peptidase activity"/>
    <property type="evidence" value="ECO:0007669"/>
    <property type="project" value="UniProtKB-EC"/>
</dbReference>
<reference evidence="21" key="1">
    <citation type="submission" date="2017-03" db="EMBL/GenBank/DDBJ databases">
        <title>Genomes of endolithic fungi from Antarctica.</title>
        <authorList>
            <person name="Coleine C."/>
            <person name="Masonjones S."/>
            <person name="Stajich J.E."/>
        </authorList>
    </citation>
    <scope>NUCLEOTIDE SEQUENCE [LARGE SCALE GENOMIC DNA]</scope>
    <source>
        <strain evidence="21">CCFEE 5527</strain>
    </source>
</reference>
<dbReference type="Proteomes" id="UP000192596">
    <property type="component" value="Unassembled WGS sequence"/>
</dbReference>
<sequence length="2550" mass="279834">MKTQILLFALVAGAACVPTWPSHGRPEHGRPDHGWHGKGDGLSVQTSSGLVHGFVNSTAPAVRQFIGVPYAEPPVGSLRFAPPVHKSAAGPIDATSWAPSCMQQAGSGKTIYTEQVPQFLINVEACEREKLPVFVCVPGGGFTSGGADSVYKIPDEWIQRTQNHLVVVLNCRVNVFGFPNAKALGNRNVGLLDQRMVIEWTRDNIAAFDGDPERITFWGQLHAGSNAKEGAGFVPFTPDGPGAMTLQNVANNIIACPVAREVVNRVTRKIVPTYRYQFLEVLWLSFASDPSVAPAAPLPGGRNFVWPEYDTSTNSLVRFANGNELVATSSDQVIDNDVDLKMAPIYAVLLGQERGSDADQRPSSAAYHPLDEAGGEHEVSIPNAVHEKRNSNPHGWTRRDALDRRAILPMRIALAQGGLDQGSDWLMDVSHPESEKYGQHWSAKDVAQAFAPSDETVRYVKAWLTSSGIAADRIKQSQSMGWLQFDATVDEAEELLQTKYHVWEHTSGQPHVACDEYKLPAHLTKHVDFVTPTVHFDAKIKARDPANTSVKKRDNKIPLGNPSSGSLPKLGQWLGGKNNIIKELEKCDTQITPNCLRALYEFPPNVYAAPGNSYGIVEYTPQAYVPSDLDLFFANFSTRQVGNRPILDSIDGGVVQSQVMSFNYNGESDLDLEYAMTLVYPQKVTLYQVGDLVEGASFNNFLDALDASYCGGDDPTQDGIYPDPLPGGYKGPENCGGFAATKVISTSYSYNEYDLTPAYERRQCNEYMKLGLQGVSILYSSGDYGVAGNGGQCIAPGAPPPGVGPNNVTYTDGTSGRFNPSFPGTCPYVTSVGATQVKPGTNIIKALATHTQPEEACETVIYSGGGFSNVFPLPSYQAAAVKSWFKNHPPPYGADRFNNSQQTRGHPDISANGANYVVAVDGEFALVYGTSASSPTLGSILTLINEARLTAGKKSIGFINPTAYAHPEVFNDITQGGNQGCGTPGFQSAPGWDPVTGLGTPNFPKLLKLFLSLPYDIRLYRLPSVSLDTTDLDILNGMIGEKRRVSVARVMNGTTPRQDSGGVENVKHDDPPRKGSLSPTAENGQWSSAVGHATTAGKSGRVIETLMAANDRLRKELELVQLRSQEQDRTIQTMQPQLEALRTEKDNLQHAKNMDSSLLKRRDRKLELMKEEMGVERARREAAEGRARRLEAERDEAVETARVEVQRAHDKAKHSTIHASILEQSHRQLSTEYQQRAGRFRKDFAQLRKDADGDAPKVARLAVISGQMCAVFEQNCTAHEQYVEMHEKHKAAVEEWKKGVELAASEETEKTRKLSQDMETVTNQMKWVMGMEKSREVIKHFTDGAAHVVADRTSWDLVHDGNNQIFALTCHSTDGLALDGLLRDVTDRYVAQELDDASEEDRLPQVELFGEIALNASFDDDAVPIVSDEPVEADRETVSLSSHVVQRDGMKSREKVSATQLSQLPVHLRARFSGLVPVSCTKNLTTVRASQWDGQQGAYCYSGEIGTALSPLSGQEHMDLTALLDELTPFPPLERLTNIRKEPQLPLVTASPPIERHWEFVGEQPRTSQWLVGMGETTELLSPDAAPEPSKDAIRYQQIATQTQETSGRIRMPQGVSIMPSQGENEDDEPEQTKEQLDGAFAALLKRPAVNDEVSDESAEETESDEGSGGAGNAGRTGFAKLVGNGQKFRDDHVRQANVQSSALTCMMPQVFVSDSESTDGTATPGSVPPTSSHETPATVEEPFPTYERRYAQVDGIGLMGDAANQAKWELENGRPSASVSTSRPLRTRDQLMLARHADADPERSLRDVPGSSRLKHQDRDAIRRAAQHTSSLTPARYADTMLGGAEPWAGKAVPAQPQTRTGHLVDTSYAANLFRADPEQFPALTCRISPSMRLPVKQAHEPQAWQGDSGQPGYAHAEGLLIDILEPTATSENISTSTVKLPKHKALPPKMLKIVDCERGPHKRTGDDDTVIERLRPDTYAPPKGRSTMKQKAQNKAKNGKGSKSKASKPVSKGKAMLELPDPLPMPKARKVPEPVPLQAASMKQKAEICDSDLDDEQQGIFTERVSKLLLSQDVEAAQALVVQFGIVLTHWQKPETVRQAVAVADMQRQLDDDNDVTGPYNRQAQIGFMPRMAIAQQDIQHLLSLPGMLSRQHDRGSRSLVDAWFAEAPWDLRCEILYEVEVMNIDEVRWLIMVRRNEACSVDVSHIQQEPSAVYVHYPHYVWDARIQPQRNGGLTPNEDFLDAAKTFAQTFNTPGEAMGLPAIEADVPIIGELPAFTVQRVVTKRRFSQAIPLKSLNMSTDIDPDPPVDQQILATWHVDQLWHLIFSINKASDGEAGLLAVAGTEAEMLERGRLWWEASLELNDGLLKIATEPDSERRTQTLHALERTLGEIIGDCGLDNIGLGQYYSMDFEELTEILQPAVPPKTKGRARKGKSKIRSAVEDDAGYIPFCQGSMKPPEVFGLVEPLIYISSSSCPRKFKGYGEKGLKGLRWSKQAKIAVSFVINYEEGGERSVFLGDGVSETNLREYPAAPDIDERSYSGESEFEY</sequence>
<feature type="region of interest" description="Disordered" evidence="17">
    <location>
        <begin position="1799"/>
        <end position="1820"/>
    </location>
</feature>
<comment type="cofactor">
    <cofactor evidence="15">
        <name>Ca(2+)</name>
        <dbReference type="ChEBI" id="CHEBI:29108"/>
    </cofactor>
    <text evidence="15">Binds 1 Ca(2+) ion per subunit.</text>
</comment>
<comment type="catalytic activity">
    <reaction evidence="1">
        <text>Release of an N-terminal tripeptide from a polypeptide.</text>
        <dbReference type="EC" id="3.4.14.10"/>
    </reaction>
</comment>
<feature type="region of interest" description="Disordered" evidence="17">
    <location>
        <begin position="1647"/>
        <end position="1679"/>
    </location>
</feature>
<evidence type="ECO:0000256" key="4">
    <source>
        <dbReference type="ARBA" id="ARBA00012462"/>
    </source>
</evidence>
<dbReference type="Pfam" id="PF09286">
    <property type="entry name" value="Pro-kuma_activ"/>
    <property type="match status" value="1"/>
</dbReference>
<name>A0A1V8T4I4_9PEZI</name>
<feature type="domain" description="Peptidase S53" evidence="19">
    <location>
        <begin position="590"/>
        <end position="1013"/>
    </location>
</feature>
<feature type="active site" description="Charge relay system" evidence="15">
    <location>
        <position position="667"/>
    </location>
</feature>
<dbReference type="GO" id="GO:0005576">
    <property type="term" value="C:extracellular region"/>
    <property type="evidence" value="ECO:0007669"/>
    <property type="project" value="UniProtKB-SubCell"/>
</dbReference>
<feature type="coiled-coil region" evidence="16">
    <location>
        <begin position="1173"/>
        <end position="1200"/>
    </location>
</feature>
<feature type="region of interest" description="Disordered" evidence="17">
    <location>
        <begin position="1715"/>
        <end position="1739"/>
    </location>
</feature>
<evidence type="ECO:0000256" key="7">
    <source>
        <dbReference type="ARBA" id="ARBA00022723"/>
    </source>
</evidence>
<evidence type="ECO:0000256" key="9">
    <source>
        <dbReference type="ARBA" id="ARBA00022801"/>
    </source>
</evidence>
<feature type="region of interest" description="Disordered" evidence="17">
    <location>
        <begin position="354"/>
        <end position="375"/>
    </location>
</feature>